<evidence type="ECO:0000313" key="2">
    <source>
        <dbReference type="Proteomes" id="UP000286415"/>
    </source>
</evidence>
<dbReference type="AlphaFoldDB" id="A0A3R7D7J2"/>
<name>A0A3R7D7J2_CLOSI</name>
<organism evidence="1 2">
    <name type="scientific">Clonorchis sinensis</name>
    <name type="common">Chinese liver fluke</name>
    <dbReference type="NCBI Taxonomy" id="79923"/>
    <lineage>
        <taxon>Eukaryota</taxon>
        <taxon>Metazoa</taxon>
        <taxon>Spiralia</taxon>
        <taxon>Lophotrochozoa</taxon>
        <taxon>Platyhelminthes</taxon>
        <taxon>Trematoda</taxon>
        <taxon>Digenea</taxon>
        <taxon>Opisthorchiida</taxon>
        <taxon>Opisthorchiata</taxon>
        <taxon>Opisthorchiidae</taxon>
        <taxon>Clonorchis</taxon>
    </lineage>
</organism>
<protein>
    <submittedName>
        <fullName evidence="1">Uncharacterized protein</fullName>
    </submittedName>
</protein>
<keyword evidence="2" id="KW-1185">Reference proteome</keyword>
<accession>A0A3R7D7J2</accession>
<dbReference type="Proteomes" id="UP000286415">
    <property type="component" value="Unassembled WGS sequence"/>
</dbReference>
<proteinExistence type="predicted"/>
<reference evidence="1 2" key="1">
    <citation type="journal article" date="2018" name="Biotechnol. Adv.">
        <title>Improved genomic resources and new bioinformatic workflow for the carcinogenic parasite Clonorchis sinensis: Biotechnological implications.</title>
        <authorList>
            <person name="Wang D."/>
            <person name="Korhonen P.K."/>
            <person name="Gasser R.B."/>
            <person name="Young N.D."/>
        </authorList>
    </citation>
    <scope>NUCLEOTIDE SEQUENCE [LARGE SCALE GENOMIC DNA]</scope>
    <source>
        <strain evidence="1">Cs-k2</strain>
    </source>
</reference>
<sequence>MKHSGSWNTEEHAVDKNTPDNITWIKLDGGNNPFSDKKTRSLVKRTTFRVLLSQLVLITLMSSVAVSLILMLVGIFSGQRTCLTIGCILGLAAFGAILHGCLSHRSLPDSTTPIVLSAACMYPVGNLALTTDHNAAAAAMATATLIPKTFQHPSSMMASSLEASVLSQLHKKQSFPFQSGQNFMATQNSFHTPSIPLPYRRHVSDPVAARKLQVLDRSSEDPSTDAKVVQYTKQHSCPVEQTTLNEEHLYANDLLWTGCSTAEHSDLSLNCGQTVGDMVIPKSDGINEQPEVHQISPEPPVKHLQQTGQFSAHDDAPSADCITRSLTYSGRIMAPQSSGLNEPAKVRLISPPTLRPLIKTSPFARSLNSRDILRILSHCETGEYSYRLGRRYNRERDDIFGPRVWRGWRSWIDP</sequence>
<dbReference type="EMBL" id="NIRI02000005">
    <property type="protein sequence ID" value="KAG5454869.1"/>
    <property type="molecule type" value="Genomic_DNA"/>
</dbReference>
<dbReference type="InParanoid" id="A0A3R7D7J2"/>
<dbReference type="OrthoDB" id="6243023at2759"/>
<comment type="caution">
    <text evidence="1">The sequence shown here is derived from an EMBL/GenBank/DDBJ whole genome shotgun (WGS) entry which is preliminary data.</text>
</comment>
<reference evidence="1 2" key="2">
    <citation type="journal article" date="2021" name="Genomics">
        <title>High-quality reference genome for Clonorchis sinensis.</title>
        <authorList>
            <person name="Young N.D."/>
            <person name="Stroehlein A.J."/>
            <person name="Kinkar L."/>
            <person name="Wang T."/>
            <person name="Sohn W.M."/>
            <person name="Chang B.C.H."/>
            <person name="Kaur P."/>
            <person name="Weisz D."/>
            <person name="Dudchenko O."/>
            <person name="Aiden E.L."/>
            <person name="Korhonen P.K."/>
            <person name="Gasser R.B."/>
        </authorList>
    </citation>
    <scope>NUCLEOTIDE SEQUENCE [LARGE SCALE GENOMIC DNA]</scope>
    <source>
        <strain evidence="1">Cs-k2</strain>
    </source>
</reference>
<gene>
    <name evidence="1" type="ORF">CSKR_100400</name>
</gene>
<evidence type="ECO:0000313" key="1">
    <source>
        <dbReference type="EMBL" id="KAG5454869.1"/>
    </source>
</evidence>